<dbReference type="InterPro" id="IPR056079">
    <property type="entry name" value="DUF7662"/>
</dbReference>
<reference evidence="2 3" key="1">
    <citation type="submission" date="2018-11" db="EMBL/GenBank/DDBJ databases">
        <title>Sequencing the genomes of 1000 actinobacteria strains.</title>
        <authorList>
            <person name="Klenk H.-P."/>
        </authorList>
    </citation>
    <scope>NUCLEOTIDE SEQUENCE [LARGE SCALE GENOMIC DNA]</scope>
    <source>
        <strain evidence="2 3">DSM 44231</strain>
    </source>
</reference>
<protein>
    <recommendedName>
        <fullName evidence="1">DUF7662 domain-containing protein</fullName>
    </recommendedName>
</protein>
<dbReference type="OrthoDB" id="3480230at2"/>
<evidence type="ECO:0000259" key="1">
    <source>
        <dbReference type="Pfam" id="PF24698"/>
    </source>
</evidence>
<feature type="domain" description="DUF7662" evidence="1">
    <location>
        <begin position="11"/>
        <end position="79"/>
    </location>
</feature>
<proteinExistence type="predicted"/>
<gene>
    <name evidence="2" type="ORF">EDD40_2746</name>
</gene>
<organism evidence="2 3">
    <name type="scientific">Saccharothrix texasensis</name>
    <dbReference type="NCBI Taxonomy" id="103734"/>
    <lineage>
        <taxon>Bacteria</taxon>
        <taxon>Bacillati</taxon>
        <taxon>Actinomycetota</taxon>
        <taxon>Actinomycetes</taxon>
        <taxon>Pseudonocardiales</taxon>
        <taxon>Pseudonocardiaceae</taxon>
        <taxon>Saccharothrix</taxon>
    </lineage>
</organism>
<dbReference type="EMBL" id="RJKM01000001">
    <property type="protein sequence ID" value="ROP37433.1"/>
    <property type="molecule type" value="Genomic_DNA"/>
</dbReference>
<evidence type="ECO:0000313" key="3">
    <source>
        <dbReference type="Proteomes" id="UP000268727"/>
    </source>
</evidence>
<comment type="caution">
    <text evidence="2">The sequence shown here is derived from an EMBL/GenBank/DDBJ whole genome shotgun (WGS) entry which is preliminary data.</text>
</comment>
<sequence>MSKYGPLTRQLAALAAAGREAVEFDFTEVARLVGGLPPTAYDARPWWANSASSQGRSWRDADWHVARVDLERRRVRFERGPAPAGPRRPGSSRQVVALGVETDAADVEVRVRVTWERAGPVRLASSGALVFPTLPRLPGVYRVSLADASGQETSSVYVGETEDLDRRFHHGYRRPGADQQTNQRLHDEMRAHLAKGGAVTVAVATSATIDVKGASGPLSLTRKTARVLAEHAALASIYLDGNAVVINRDKDTG</sequence>
<name>A0A3N1H4G7_9PSEU</name>
<dbReference type="RefSeq" id="WP_123743234.1">
    <property type="nucleotide sequence ID" value="NZ_RJKM01000001.1"/>
</dbReference>
<dbReference type="Pfam" id="PF24698">
    <property type="entry name" value="DUF7662"/>
    <property type="match status" value="1"/>
</dbReference>
<evidence type="ECO:0000313" key="2">
    <source>
        <dbReference type="EMBL" id="ROP37433.1"/>
    </source>
</evidence>
<dbReference type="Proteomes" id="UP000268727">
    <property type="component" value="Unassembled WGS sequence"/>
</dbReference>
<keyword evidence="3" id="KW-1185">Reference proteome</keyword>
<accession>A0A3N1H4G7</accession>
<dbReference type="AlphaFoldDB" id="A0A3N1H4G7"/>